<dbReference type="Proteomes" id="UP000551758">
    <property type="component" value="Unassembled WGS sequence"/>
</dbReference>
<name>A0A7J7ET55_DICBM</name>
<gene>
    <name evidence="2" type="ORF">HPG69_005670</name>
</gene>
<dbReference type="EMBL" id="JACDTQ010002427">
    <property type="protein sequence ID" value="KAF5918636.1"/>
    <property type="molecule type" value="Genomic_DNA"/>
</dbReference>
<comment type="caution">
    <text evidence="2">The sequence shown here is derived from an EMBL/GenBank/DDBJ whole genome shotgun (WGS) entry which is preliminary data.</text>
</comment>
<evidence type="ECO:0000313" key="3">
    <source>
        <dbReference type="Proteomes" id="UP000551758"/>
    </source>
</evidence>
<sequence length="264" mass="30747">MCFSRRLCNMSTHYCLTFISLAPCAQSHPLQNKIERRLMEAALPEFHCLTFSSGKQLFLESSIYPTLNRSSLLDVLPTPSCCSDLTRITALFLVVRELLLQIWLTTSTEPFLLPSRSQLKRGICWGVPFSLPLTMHYRYLQKRILFLILFQKFFILKSIVIRESAIFDNGGIELTWDPSRKWEMGALDQCLFPFCTFCCCPMESDQRESKIKENYRLKRITDLRKFDVELIRESSQQTRNTEKQGKNLAALENSENTTIFEIQQ</sequence>
<accession>A0A7J7ET55</accession>
<feature type="signal peptide" evidence="1">
    <location>
        <begin position="1"/>
        <end position="27"/>
    </location>
</feature>
<keyword evidence="1" id="KW-0732">Signal</keyword>
<feature type="chain" id="PRO_5029526863" evidence="1">
    <location>
        <begin position="28"/>
        <end position="264"/>
    </location>
</feature>
<evidence type="ECO:0000313" key="2">
    <source>
        <dbReference type="EMBL" id="KAF5918636.1"/>
    </source>
</evidence>
<proteinExistence type="predicted"/>
<dbReference type="AlphaFoldDB" id="A0A7J7ET55"/>
<evidence type="ECO:0000256" key="1">
    <source>
        <dbReference type="SAM" id="SignalP"/>
    </source>
</evidence>
<organism evidence="2 3">
    <name type="scientific">Diceros bicornis minor</name>
    <name type="common">South-central black rhinoceros</name>
    <dbReference type="NCBI Taxonomy" id="77932"/>
    <lineage>
        <taxon>Eukaryota</taxon>
        <taxon>Metazoa</taxon>
        <taxon>Chordata</taxon>
        <taxon>Craniata</taxon>
        <taxon>Vertebrata</taxon>
        <taxon>Euteleostomi</taxon>
        <taxon>Mammalia</taxon>
        <taxon>Eutheria</taxon>
        <taxon>Laurasiatheria</taxon>
        <taxon>Perissodactyla</taxon>
        <taxon>Rhinocerotidae</taxon>
        <taxon>Diceros</taxon>
    </lineage>
</organism>
<keyword evidence="3" id="KW-1185">Reference proteome</keyword>
<protein>
    <submittedName>
        <fullName evidence="2">Uncharacterized protein</fullName>
    </submittedName>
</protein>
<reference evidence="2 3" key="1">
    <citation type="journal article" date="2020" name="Mol. Biol. Evol.">
        <title>Interspecific Gene Flow and the Evolution of Specialization in Black and White Rhinoceros.</title>
        <authorList>
            <person name="Moodley Y."/>
            <person name="Westbury M.V."/>
            <person name="Russo I.M."/>
            <person name="Gopalakrishnan S."/>
            <person name="Rakotoarivelo A."/>
            <person name="Olsen R.A."/>
            <person name="Prost S."/>
            <person name="Tunstall T."/>
            <person name="Ryder O.A."/>
            <person name="Dalen L."/>
            <person name="Bruford M.W."/>
        </authorList>
    </citation>
    <scope>NUCLEOTIDE SEQUENCE [LARGE SCALE GENOMIC DNA]</scope>
    <source>
        <strain evidence="2">SBR-YM</strain>
        <tissue evidence="2">Skin</tissue>
    </source>
</reference>